<protein>
    <submittedName>
        <fullName evidence="5">WD40-repeat-containing domain protein</fullName>
    </submittedName>
</protein>
<feature type="compositionally biased region" description="Polar residues" evidence="4">
    <location>
        <begin position="14"/>
        <end position="25"/>
    </location>
</feature>
<accession>A0A4P9YZV9</accession>
<evidence type="ECO:0000313" key="5">
    <source>
        <dbReference type="EMBL" id="RKP24961.1"/>
    </source>
</evidence>
<dbReference type="SMART" id="SM00320">
    <property type="entry name" value="WD40"/>
    <property type="match status" value="4"/>
</dbReference>
<evidence type="ECO:0000256" key="3">
    <source>
        <dbReference type="PROSITE-ProRule" id="PRU00221"/>
    </source>
</evidence>
<evidence type="ECO:0000256" key="4">
    <source>
        <dbReference type="SAM" id="MobiDB-lite"/>
    </source>
</evidence>
<feature type="region of interest" description="Disordered" evidence="4">
    <location>
        <begin position="1"/>
        <end position="42"/>
    </location>
</feature>
<evidence type="ECO:0000256" key="2">
    <source>
        <dbReference type="ARBA" id="ARBA00022737"/>
    </source>
</evidence>
<name>A0A4P9YZV9_9FUNG</name>
<evidence type="ECO:0000313" key="6">
    <source>
        <dbReference type="Proteomes" id="UP000278143"/>
    </source>
</evidence>
<dbReference type="InterPro" id="IPR051362">
    <property type="entry name" value="WD_repeat_creC_regulators"/>
</dbReference>
<feature type="repeat" description="WD" evidence="3">
    <location>
        <begin position="297"/>
        <end position="329"/>
    </location>
</feature>
<keyword evidence="6" id="KW-1185">Reference proteome</keyword>
<dbReference type="GO" id="GO:0005634">
    <property type="term" value="C:nucleus"/>
    <property type="evidence" value="ECO:0007669"/>
    <property type="project" value="TreeGrafter"/>
</dbReference>
<dbReference type="SUPFAM" id="SSF50978">
    <property type="entry name" value="WD40 repeat-like"/>
    <property type="match status" value="1"/>
</dbReference>
<dbReference type="InterPro" id="IPR015943">
    <property type="entry name" value="WD40/YVTN_repeat-like_dom_sf"/>
</dbReference>
<reference evidence="6" key="1">
    <citation type="journal article" date="2018" name="Nat. Microbiol.">
        <title>Leveraging single-cell genomics to expand the fungal tree of life.</title>
        <authorList>
            <person name="Ahrendt S.R."/>
            <person name="Quandt C.A."/>
            <person name="Ciobanu D."/>
            <person name="Clum A."/>
            <person name="Salamov A."/>
            <person name="Andreopoulos B."/>
            <person name="Cheng J.F."/>
            <person name="Woyke T."/>
            <person name="Pelin A."/>
            <person name="Henrissat B."/>
            <person name="Reynolds N.K."/>
            <person name="Benny G.L."/>
            <person name="Smith M.E."/>
            <person name="James T.Y."/>
            <person name="Grigoriev I.V."/>
        </authorList>
    </citation>
    <scope>NUCLEOTIDE SEQUENCE [LARGE SCALE GENOMIC DNA]</scope>
    <source>
        <strain evidence="6">Benny S71-1</strain>
    </source>
</reference>
<sequence>MIPRVGPLRRAETQPPQSSGSNQLASGGDTPSPRATTPTLVAAASATDAAGAGSSTSVNSLAAIFSSSGNPGGRRSKPKNDVNRTTSSFLMRSSPQETMSTSLNASIQKDTFLFFNVGRTFYWSGLDGKDPPVSYINFSKAFPTCHDVNMLTRDAKHLDVIIGFSTGDIIWFDPLCNRYHRLNKQGVVNASAVTAIQWIPGSDQLFMVAFKDGCMAIFDRDKDDQPVSLQSNHRNTKFHVTRAPKGSKHNPTSYWQVSPRAVTAFAISPDCQHMAMTSMDGCLRIVDLIEEKLIHTFESYFGGLTCVAWSPDGKYIITGGQDDLVSIWSFVDHCIVARCQGHQSWVTDVAFDNWRCDEDQYRFGSVGEDGQLLLWDFSVQTLAKPKVESILSSSA</sequence>
<keyword evidence="2" id="KW-0677">Repeat</keyword>
<dbReference type="OrthoDB" id="3367at2759"/>
<dbReference type="InterPro" id="IPR001680">
    <property type="entry name" value="WD40_rpt"/>
</dbReference>
<feature type="region of interest" description="Disordered" evidence="4">
    <location>
        <begin position="66"/>
        <end position="95"/>
    </location>
</feature>
<dbReference type="EMBL" id="KZ989950">
    <property type="protein sequence ID" value="RKP24961.1"/>
    <property type="molecule type" value="Genomic_DNA"/>
</dbReference>
<dbReference type="PANTHER" id="PTHR14107:SF16">
    <property type="entry name" value="AT02583P"/>
    <property type="match status" value="1"/>
</dbReference>
<dbReference type="GO" id="GO:0032153">
    <property type="term" value="C:cell division site"/>
    <property type="evidence" value="ECO:0007669"/>
    <property type="project" value="TreeGrafter"/>
</dbReference>
<dbReference type="AlphaFoldDB" id="A0A4P9YZV9"/>
<keyword evidence="1 3" id="KW-0853">WD repeat</keyword>
<feature type="compositionally biased region" description="Polar residues" evidence="4">
    <location>
        <begin position="83"/>
        <end position="95"/>
    </location>
</feature>
<dbReference type="Proteomes" id="UP000278143">
    <property type="component" value="Unassembled WGS sequence"/>
</dbReference>
<dbReference type="PROSITE" id="PS50082">
    <property type="entry name" value="WD_REPEATS_2"/>
    <property type="match status" value="1"/>
</dbReference>
<evidence type="ECO:0000256" key="1">
    <source>
        <dbReference type="ARBA" id="ARBA00022574"/>
    </source>
</evidence>
<organism evidence="5 6">
    <name type="scientific">Syncephalis pseudoplumigaleata</name>
    <dbReference type="NCBI Taxonomy" id="1712513"/>
    <lineage>
        <taxon>Eukaryota</taxon>
        <taxon>Fungi</taxon>
        <taxon>Fungi incertae sedis</taxon>
        <taxon>Zoopagomycota</taxon>
        <taxon>Zoopagomycotina</taxon>
        <taxon>Zoopagomycetes</taxon>
        <taxon>Zoopagales</taxon>
        <taxon>Piptocephalidaceae</taxon>
        <taxon>Syncephalis</taxon>
    </lineage>
</organism>
<gene>
    <name evidence="5" type="ORF">SYNPS1DRAFT_16379</name>
</gene>
<dbReference type="Gene3D" id="2.130.10.10">
    <property type="entry name" value="YVTN repeat-like/Quinoprotein amine dehydrogenase"/>
    <property type="match status" value="1"/>
</dbReference>
<dbReference type="Pfam" id="PF00400">
    <property type="entry name" value="WD40"/>
    <property type="match status" value="3"/>
</dbReference>
<proteinExistence type="predicted"/>
<dbReference type="GO" id="GO:0045013">
    <property type="term" value="P:carbon catabolite repression of transcription"/>
    <property type="evidence" value="ECO:0007669"/>
    <property type="project" value="TreeGrafter"/>
</dbReference>
<dbReference type="GO" id="GO:0051286">
    <property type="term" value="C:cell tip"/>
    <property type="evidence" value="ECO:0007669"/>
    <property type="project" value="TreeGrafter"/>
</dbReference>
<dbReference type="PROSITE" id="PS50294">
    <property type="entry name" value="WD_REPEATS_REGION"/>
    <property type="match status" value="1"/>
</dbReference>
<dbReference type="PANTHER" id="PTHR14107">
    <property type="entry name" value="WD REPEAT PROTEIN"/>
    <property type="match status" value="1"/>
</dbReference>
<dbReference type="InterPro" id="IPR036322">
    <property type="entry name" value="WD40_repeat_dom_sf"/>
</dbReference>